<evidence type="ECO:0000313" key="3">
    <source>
        <dbReference type="Proteomes" id="UP000318093"/>
    </source>
</evidence>
<dbReference type="SUPFAM" id="SSF46785">
    <property type="entry name" value="Winged helix' DNA-binding domain"/>
    <property type="match status" value="1"/>
</dbReference>
<gene>
    <name evidence="2" type="ORF">E6H03_02540</name>
</gene>
<reference evidence="2 3" key="1">
    <citation type="journal article" date="2019" name="Nat. Microbiol.">
        <title>Mediterranean grassland soil C-N compound turnover is dependent on rainfall and depth, and is mediated by genomically divergent microorganisms.</title>
        <authorList>
            <person name="Diamond S."/>
            <person name="Andeer P.F."/>
            <person name="Li Z."/>
            <person name="Crits-Christoph A."/>
            <person name="Burstein D."/>
            <person name="Anantharaman K."/>
            <person name="Lane K.R."/>
            <person name="Thomas B.C."/>
            <person name="Pan C."/>
            <person name="Northen T.R."/>
            <person name="Banfield J.F."/>
        </authorList>
    </citation>
    <scope>NUCLEOTIDE SEQUENCE [LARGE SCALE GENOMIC DNA]</scope>
    <source>
        <strain evidence="2">NP_6</strain>
    </source>
</reference>
<dbReference type="GO" id="GO:0003700">
    <property type="term" value="F:DNA-binding transcription factor activity"/>
    <property type="evidence" value="ECO:0007669"/>
    <property type="project" value="InterPro"/>
</dbReference>
<dbReference type="AlphaFoldDB" id="A0A537JKR9"/>
<sequence length="211" mass="24117">MTSTRREILSLIKRNGPMTVQELSRRLEITPMGVRQHLAILERDGVIASNGIRRGQGRPSRLYSISSEGDKLFPRTYEQLAQALLDDIQALGGAQTVDQIFEHRRKHLLEQYRARMAGRDFREKVATLAKARDEEGYVAEQTQLDRDRFVLIEHNCPIRAVAEAHRETCRCEIALFQEALGAEVVRTEHILDGAPHCRYIITRPRETSSKS</sequence>
<dbReference type="PANTHER" id="PTHR38600">
    <property type="entry name" value="TRANSCRIPTIONAL REGULATORY PROTEIN"/>
    <property type="match status" value="1"/>
</dbReference>
<name>A0A537JKR9_9BACT</name>
<accession>A0A537JKR9</accession>
<evidence type="ECO:0000259" key="1">
    <source>
        <dbReference type="SMART" id="SM00418"/>
    </source>
</evidence>
<dbReference type="PANTHER" id="PTHR38600:SF2">
    <property type="entry name" value="SLL0088 PROTEIN"/>
    <property type="match status" value="1"/>
</dbReference>
<feature type="domain" description="HTH arsR-type" evidence="1">
    <location>
        <begin position="2"/>
        <end position="82"/>
    </location>
</feature>
<dbReference type="Proteomes" id="UP000318093">
    <property type="component" value="Unassembled WGS sequence"/>
</dbReference>
<dbReference type="Pfam" id="PF13412">
    <property type="entry name" value="HTH_24"/>
    <property type="match status" value="1"/>
</dbReference>
<dbReference type="SMART" id="SM00418">
    <property type="entry name" value="HTH_ARSR"/>
    <property type="match status" value="1"/>
</dbReference>
<dbReference type="InterPro" id="IPR001845">
    <property type="entry name" value="HTH_ArsR_DNA-bd_dom"/>
</dbReference>
<dbReference type="InterPro" id="IPR036388">
    <property type="entry name" value="WH-like_DNA-bd_sf"/>
</dbReference>
<evidence type="ECO:0000313" key="2">
    <source>
        <dbReference type="EMBL" id="TMI84145.1"/>
    </source>
</evidence>
<protein>
    <submittedName>
        <fullName evidence="2">Transcriptional regulator</fullName>
    </submittedName>
</protein>
<comment type="caution">
    <text evidence="2">The sequence shown here is derived from an EMBL/GenBank/DDBJ whole genome shotgun (WGS) entry which is preliminary data.</text>
</comment>
<organism evidence="2 3">
    <name type="scientific">Candidatus Segetimicrobium genomatis</name>
    <dbReference type="NCBI Taxonomy" id="2569760"/>
    <lineage>
        <taxon>Bacteria</taxon>
        <taxon>Bacillati</taxon>
        <taxon>Candidatus Sysuimicrobiota</taxon>
        <taxon>Candidatus Sysuimicrobiia</taxon>
        <taxon>Candidatus Sysuimicrobiales</taxon>
        <taxon>Candidatus Segetimicrobiaceae</taxon>
        <taxon>Candidatus Segetimicrobium</taxon>
    </lineage>
</organism>
<dbReference type="Gene3D" id="1.10.10.10">
    <property type="entry name" value="Winged helix-like DNA-binding domain superfamily/Winged helix DNA-binding domain"/>
    <property type="match status" value="1"/>
</dbReference>
<dbReference type="EMBL" id="VBAN01000076">
    <property type="protein sequence ID" value="TMI84145.1"/>
    <property type="molecule type" value="Genomic_DNA"/>
</dbReference>
<dbReference type="InterPro" id="IPR036390">
    <property type="entry name" value="WH_DNA-bd_sf"/>
</dbReference>
<proteinExistence type="predicted"/>
<dbReference type="InterPro" id="IPR011991">
    <property type="entry name" value="ArsR-like_HTH"/>
</dbReference>
<dbReference type="CDD" id="cd00090">
    <property type="entry name" value="HTH_ARSR"/>
    <property type="match status" value="1"/>
</dbReference>